<evidence type="ECO:0000256" key="2">
    <source>
        <dbReference type="ARBA" id="ARBA00022722"/>
    </source>
</evidence>
<gene>
    <name evidence="8" type="ORF">ACAOBT_LOCUS850</name>
</gene>
<dbReference type="AlphaFoldDB" id="A0A9P0NT02"/>
<comment type="caution">
    <text evidence="8">The sequence shown here is derived from an EMBL/GenBank/DDBJ whole genome shotgun (WGS) entry which is preliminary data.</text>
</comment>
<comment type="similarity">
    <text evidence="1">Belongs to the metallo-dependent hydrolases superfamily. TatD-type hydrolase family.</text>
</comment>
<organism evidence="8 9">
    <name type="scientific">Acanthoscelides obtectus</name>
    <name type="common">Bean weevil</name>
    <name type="synonym">Bruchus obtectus</name>
    <dbReference type="NCBI Taxonomy" id="200917"/>
    <lineage>
        <taxon>Eukaryota</taxon>
        <taxon>Metazoa</taxon>
        <taxon>Ecdysozoa</taxon>
        <taxon>Arthropoda</taxon>
        <taxon>Hexapoda</taxon>
        <taxon>Insecta</taxon>
        <taxon>Pterygota</taxon>
        <taxon>Neoptera</taxon>
        <taxon>Endopterygota</taxon>
        <taxon>Coleoptera</taxon>
        <taxon>Polyphaga</taxon>
        <taxon>Cucujiformia</taxon>
        <taxon>Chrysomeloidea</taxon>
        <taxon>Chrysomelidae</taxon>
        <taxon>Bruchinae</taxon>
        <taxon>Bruchini</taxon>
        <taxon>Acanthoscelides</taxon>
    </lineage>
</organism>
<dbReference type="InterPro" id="IPR001130">
    <property type="entry name" value="TatD-like"/>
</dbReference>
<keyword evidence="3 7" id="KW-0479">Metal-binding</keyword>
<dbReference type="Proteomes" id="UP001152888">
    <property type="component" value="Unassembled WGS sequence"/>
</dbReference>
<keyword evidence="4" id="KW-0378">Hydrolase</keyword>
<evidence type="ECO:0000256" key="1">
    <source>
        <dbReference type="ARBA" id="ARBA00009275"/>
    </source>
</evidence>
<keyword evidence="2" id="KW-0540">Nuclease</keyword>
<reference evidence="8" key="1">
    <citation type="submission" date="2022-03" db="EMBL/GenBank/DDBJ databases">
        <authorList>
            <person name="Sayadi A."/>
        </authorList>
    </citation>
    <scope>NUCLEOTIDE SEQUENCE</scope>
</reference>
<evidence type="ECO:0000313" key="8">
    <source>
        <dbReference type="EMBL" id="CAH1954976.1"/>
    </source>
</evidence>
<evidence type="ECO:0000256" key="5">
    <source>
        <dbReference type="ARBA" id="ARBA00039767"/>
    </source>
</evidence>
<evidence type="ECO:0000313" key="9">
    <source>
        <dbReference type="Proteomes" id="UP001152888"/>
    </source>
</evidence>
<dbReference type="Pfam" id="PF01026">
    <property type="entry name" value="TatD_DNase"/>
    <property type="match status" value="1"/>
</dbReference>
<dbReference type="PANTHER" id="PTHR10060:SF15">
    <property type="entry name" value="DEOXYRIBONUCLEASE TATDN1"/>
    <property type="match status" value="1"/>
</dbReference>
<dbReference type="SUPFAM" id="SSF51556">
    <property type="entry name" value="Metallo-dependent hydrolases"/>
    <property type="match status" value="1"/>
</dbReference>
<keyword evidence="9" id="KW-1185">Reference proteome</keyword>
<dbReference type="Gene3D" id="3.20.20.140">
    <property type="entry name" value="Metal-dependent hydrolases"/>
    <property type="match status" value="1"/>
</dbReference>
<dbReference type="EMBL" id="CAKOFQ010006656">
    <property type="protein sequence ID" value="CAH1954976.1"/>
    <property type="molecule type" value="Genomic_DNA"/>
</dbReference>
<dbReference type="PROSITE" id="PS01090">
    <property type="entry name" value="TATD_2"/>
    <property type="match status" value="1"/>
</dbReference>
<protein>
    <recommendedName>
        <fullName evidence="5">Deoxyribonuclease TATDN1</fullName>
    </recommendedName>
</protein>
<proteinExistence type="inferred from homology"/>
<evidence type="ECO:0000256" key="3">
    <source>
        <dbReference type="ARBA" id="ARBA00022723"/>
    </source>
</evidence>
<dbReference type="InterPro" id="IPR032466">
    <property type="entry name" value="Metal_Hydrolase"/>
</dbReference>
<name>A0A9P0NT02_ACAOB</name>
<dbReference type="GO" id="GO:0046872">
    <property type="term" value="F:metal ion binding"/>
    <property type="evidence" value="ECO:0007669"/>
    <property type="project" value="UniProtKB-KW"/>
</dbReference>
<dbReference type="GO" id="GO:0005829">
    <property type="term" value="C:cytosol"/>
    <property type="evidence" value="ECO:0007669"/>
    <property type="project" value="TreeGrafter"/>
</dbReference>
<dbReference type="OrthoDB" id="6079689at2759"/>
<feature type="binding site" evidence="7">
    <location>
        <position position="112"/>
    </location>
    <ligand>
        <name>a divalent metal cation</name>
        <dbReference type="ChEBI" id="CHEBI:60240"/>
        <label>1</label>
    </ligand>
</feature>
<evidence type="ECO:0000256" key="4">
    <source>
        <dbReference type="ARBA" id="ARBA00022801"/>
    </source>
</evidence>
<evidence type="ECO:0000256" key="6">
    <source>
        <dbReference type="ARBA" id="ARBA00045223"/>
    </source>
</evidence>
<dbReference type="GO" id="GO:0008296">
    <property type="term" value="F:3'-5'-DNA exonuclease activity"/>
    <property type="evidence" value="ECO:0007669"/>
    <property type="project" value="TreeGrafter"/>
</dbReference>
<comment type="function">
    <text evidence="6">Deoxyribonuclease which catalyzes (in vitro) the decatenation of kinetoplast DNA, which are circular DNA catenated to each other, producing linear DNA molecules. Plays an important role in chromosomal segregation and cell cycle progression during eye development probably via its DNA decatenation activity.</text>
</comment>
<feature type="binding site" evidence="7">
    <location>
        <position position="220"/>
    </location>
    <ligand>
        <name>a divalent metal cation</name>
        <dbReference type="ChEBI" id="CHEBI:60240"/>
        <label>1</label>
    </ligand>
</feature>
<feature type="binding site" evidence="7">
    <location>
        <position position="149"/>
    </location>
    <ligand>
        <name>a divalent metal cation</name>
        <dbReference type="ChEBI" id="CHEBI:60240"/>
        <label>2</label>
    </ligand>
</feature>
<dbReference type="PIRSF" id="PIRSF005902">
    <property type="entry name" value="DNase_TatD"/>
    <property type="match status" value="1"/>
</dbReference>
<dbReference type="InterPro" id="IPR018228">
    <property type="entry name" value="DNase_TatD-rel_CS"/>
</dbReference>
<dbReference type="FunFam" id="3.20.20.140:FF:000040">
    <property type="entry name" value="Putative tatD related deoxyribonuclease"/>
    <property type="match status" value="1"/>
</dbReference>
<feature type="binding site" evidence="7">
    <location>
        <position position="172"/>
    </location>
    <ligand>
        <name>a divalent metal cation</name>
        <dbReference type="ChEBI" id="CHEBI:60240"/>
        <label>2</label>
    </ligand>
</feature>
<dbReference type="CDD" id="cd01310">
    <property type="entry name" value="TatD_DNAse"/>
    <property type="match status" value="1"/>
</dbReference>
<evidence type="ECO:0000256" key="7">
    <source>
        <dbReference type="PIRSR" id="PIRSR005902-1"/>
    </source>
</evidence>
<dbReference type="InterPro" id="IPR050891">
    <property type="entry name" value="TatD-type_Hydrolase"/>
</dbReference>
<accession>A0A9P0NT02</accession>
<sequence>MRKFIDIGANLTDAMYLGIYNGSKKHESDLQQILQRSWAAGLCKMIITGGNLEESRKSVELTNMDDRLYATVGCHPTRCGEFEENGTNPEDYLQKLKDTILSKQDKVVAIGECGLDYDRTQFCSKDVQKKYFEYQLKLTEYFKLPLFLHCRNAADDLYNILSKHSGLEGVVHSFDGTSEEANKFIDLGYYIGLNGCSLKTEENLEVVKALPAEKILFETDCPWCEIRPTHAGYKYIQRENLDFPSVKKEKWKPDHMVKSRNEPCNIRHVLDIVSAIRNEDPDELCEKVFQNTLSLFFSDE</sequence>
<dbReference type="PANTHER" id="PTHR10060">
    <property type="entry name" value="TATD FAMILY DEOXYRIBONUCLEASE"/>
    <property type="match status" value="1"/>
</dbReference>